<dbReference type="FunFam" id="1.20.58.240:FF:000004">
    <property type="entry name" value="O-GlcNAc selective N-Acetyl-beta-D-glucosaminidase (O-GlcNAcase)"/>
    <property type="match status" value="1"/>
</dbReference>
<dbReference type="Gene3D" id="3.40.630.30">
    <property type="match status" value="1"/>
</dbReference>
<dbReference type="PANTHER" id="PTHR13170">
    <property type="entry name" value="O-GLCNACASE"/>
    <property type="match status" value="1"/>
</dbReference>
<dbReference type="InterPro" id="IPR051822">
    <property type="entry name" value="Glycosyl_Hydrolase_84"/>
</dbReference>
<dbReference type="GO" id="GO:0040024">
    <property type="term" value="P:dauer larval development"/>
    <property type="evidence" value="ECO:0007669"/>
    <property type="project" value="EnsemblMetazoa"/>
</dbReference>
<accession>A0A8R1HWC5</accession>
<keyword evidence="2" id="KW-0326">Glycosidase</keyword>
<comment type="catalytic activity">
    <reaction evidence="4">
        <text>3-O-(N-acetyl-beta-D-glucosaminyl)-L-seryl-[protein] + H2O = N-acetyl-D-glucosamine + L-seryl-[protein]</text>
        <dbReference type="Rhea" id="RHEA:48876"/>
        <dbReference type="Rhea" id="RHEA-COMP:9863"/>
        <dbReference type="Rhea" id="RHEA-COMP:12251"/>
        <dbReference type="ChEBI" id="CHEBI:15377"/>
        <dbReference type="ChEBI" id="CHEBI:29999"/>
        <dbReference type="ChEBI" id="CHEBI:90838"/>
        <dbReference type="ChEBI" id="CHEBI:506227"/>
        <dbReference type="EC" id="3.2.1.169"/>
    </reaction>
</comment>
<dbReference type="GO" id="GO:0005977">
    <property type="term" value="P:glycogen metabolic process"/>
    <property type="evidence" value="ECO:0007669"/>
    <property type="project" value="EnsemblMetazoa"/>
</dbReference>
<protein>
    <recommendedName>
        <fullName evidence="6">protein O-GlcNAcase</fullName>
        <ecNumber evidence="6">3.2.1.169</ecNumber>
    </recommendedName>
    <alternativeName>
        <fullName evidence="3">Beta-N-acetylhexosaminidase</fullName>
    </alternativeName>
    <alternativeName>
        <fullName evidence="7">Beta-hexosaminidase</fullName>
    </alternativeName>
</protein>
<evidence type="ECO:0000256" key="3">
    <source>
        <dbReference type="ARBA" id="ARBA00030512"/>
    </source>
</evidence>
<evidence type="ECO:0000256" key="6">
    <source>
        <dbReference type="ARBA" id="ARBA00066938"/>
    </source>
</evidence>
<dbReference type="EnsemblMetazoa" id="CJA10385.1">
    <property type="protein sequence ID" value="CJA10385.1"/>
    <property type="gene ID" value="WBGene00129589"/>
</dbReference>
<evidence type="ECO:0000259" key="8">
    <source>
        <dbReference type="PROSITE" id="PS52009"/>
    </source>
</evidence>
<dbReference type="Gene3D" id="1.20.58.240">
    <property type="entry name" value="STAT, domain 1"/>
    <property type="match status" value="1"/>
</dbReference>
<dbReference type="AlphaFoldDB" id="A0A8R1HWC5"/>
<evidence type="ECO:0000256" key="7">
    <source>
        <dbReference type="ARBA" id="ARBA00076634"/>
    </source>
</evidence>
<dbReference type="EC" id="3.2.1.169" evidence="6"/>
<dbReference type="InterPro" id="IPR017853">
    <property type="entry name" value="GH"/>
</dbReference>
<dbReference type="PROSITE" id="PS52009">
    <property type="entry name" value="GH84"/>
    <property type="match status" value="1"/>
</dbReference>
<dbReference type="SUPFAM" id="SSF51445">
    <property type="entry name" value="(Trans)glycosidases"/>
    <property type="match status" value="1"/>
</dbReference>
<dbReference type="GO" id="GO:0019915">
    <property type="term" value="P:lipid storage"/>
    <property type="evidence" value="ECO:0007669"/>
    <property type="project" value="EnsemblMetazoa"/>
</dbReference>
<evidence type="ECO:0000256" key="5">
    <source>
        <dbReference type="ARBA" id="ARBA00052136"/>
    </source>
</evidence>
<reference evidence="9" key="2">
    <citation type="submission" date="2022-06" db="UniProtKB">
        <authorList>
            <consortium name="EnsemblMetazoa"/>
        </authorList>
    </citation>
    <scope>IDENTIFICATION</scope>
    <source>
        <strain evidence="9">DF5081</strain>
    </source>
</reference>
<dbReference type="InterPro" id="IPR011496">
    <property type="entry name" value="O-GlcNAcase_cat"/>
</dbReference>
<sequence length="854" mass="98148">MSHFLFFFSFNRRESIRNSSYICGVVEGFYGRPWTLDQRKHLYKRQNLLGLTTYVYAPKDDIKHRAAWREPYNEEEMSILRFMVDCATDNNVNFVYAISPGLDIRYSSEEEMKTLKKKLEQVQSAGCSSFAVLFDDIEVEMHDEDQRRFQSFAHAQVHVANTIFEHLKPKTFMFCPTEYCESRANPTLESSPYLNTIGENLAKEIHIMWTGPRVISRTLSVEHLARVGQVMRRRPLIWDNLHANDYDLKKVFMGPVKDRSVKIREFSSGLLSNPNGRYEADFVPFHCLSDWNAADRDYDPEKPSVENKELFNIDCNTETVYMPEVSITNAVTTWINEFAYPSGIANPQPPQLTADVAGFVPDRRTAVWLLDLPQTHGIIRPEPVPVEIPSKNIIQSAVPPEEPAPSELNSLAPDYSQPMETDEGIMEDEDESMITVDEDVVGPVVVSDLALSEEDVKQQRIALLTTFVEMFYLPFENGPRVQRLFKEYNWLMQNASVMRNKFQDIETLDPLQSEWLVKYDGVNEFLTNAIDMFFFVTQAINKTILSELTPYAFEVHGSCVVLIAVARWMMQGYSSDIRSDKIVEDCGSTEEKWIHYNGFVTETIRTLTIFENMEIFFNNKIFLPLCMFCFDIRPFTISDQEYISGMVSVMLTNNQELLLHRAASFADRNIIPFLASGAEHNFVCEKEDETGHKPVCYATAHSDGQVFKNHLISHKVQMKEKYKGLIDELMIGSTKLTEEYVEFLQNSQTPLDVEDWYPNVPEHIFEKYPSWVETYFGLDATDTYPMKKVLQVVAVTLAMNASNGYFISVAVDDVDRQKYFLELGLEDLGLSTCERFRLFGQTLCTLSPQTSSEG</sequence>
<evidence type="ECO:0000313" key="9">
    <source>
        <dbReference type="EnsemblMetazoa" id="CJA10385.1"/>
    </source>
</evidence>
<comment type="catalytic activity">
    <reaction evidence="5">
        <text>3-O-(N-acetyl-beta-D-glucosaminyl)-L-threonyl-[protein] + H2O = L-threonyl-[protein] + N-acetyl-D-glucosamine</text>
        <dbReference type="Rhea" id="RHEA:48892"/>
        <dbReference type="Rhea" id="RHEA-COMP:11060"/>
        <dbReference type="Rhea" id="RHEA-COMP:12252"/>
        <dbReference type="ChEBI" id="CHEBI:15377"/>
        <dbReference type="ChEBI" id="CHEBI:30013"/>
        <dbReference type="ChEBI" id="CHEBI:90840"/>
        <dbReference type="ChEBI" id="CHEBI:506227"/>
        <dbReference type="EC" id="3.2.1.169"/>
    </reaction>
</comment>
<feature type="domain" description="GH84" evidence="8">
    <location>
        <begin position="21"/>
        <end position="296"/>
    </location>
</feature>
<dbReference type="GO" id="GO:0102571">
    <property type="term" value="F:[protein]-3-O-(N-acetyl-D-glucosaminyl)-L-serine/L-threonine O-N-acetyl-alpha-D-glucosaminase activity"/>
    <property type="evidence" value="ECO:0007669"/>
    <property type="project" value="UniProtKB-EC"/>
</dbReference>
<keyword evidence="1" id="KW-0378">Hydrolase</keyword>
<dbReference type="Gene3D" id="3.20.20.80">
    <property type="entry name" value="Glycosidases"/>
    <property type="match status" value="1"/>
</dbReference>
<evidence type="ECO:0000256" key="4">
    <source>
        <dbReference type="ARBA" id="ARBA00050933"/>
    </source>
</evidence>
<dbReference type="GO" id="GO:0009100">
    <property type="term" value="P:glycoprotein metabolic process"/>
    <property type="evidence" value="ECO:0007669"/>
    <property type="project" value="EnsemblMetazoa"/>
</dbReference>
<name>A0A8R1HWC5_CAEJA</name>
<dbReference type="Pfam" id="PF07555">
    <property type="entry name" value="NAGidase"/>
    <property type="match status" value="1"/>
</dbReference>
<organism evidence="9 10">
    <name type="scientific">Caenorhabditis japonica</name>
    <dbReference type="NCBI Taxonomy" id="281687"/>
    <lineage>
        <taxon>Eukaryota</taxon>
        <taxon>Metazoa</taxon>
        <taxon>Ecdysozoa</taxon>
        <taxon>Nematoda</taxon>
        <taxon>Chromadorea</taxon>
        <taxon>Rhabditida</taxon>
        <taxon>Rhabditina</taxon>
        <taxon>Rhabditomorpha</taxon>
        <taxon>Rhabditoidea</taxon>
        <taxon>Rhabditidae</taxon>
        <taxon>Peloderinae</taxon>
        <taxon>Caenorhabditis</taxon>
    </lineage>
</organism>
<keyword evidence="10" id="KW-1185">Reference proteome</keyword>
<evidence type="ECO:0000313" key="10">
    <source>
        <dbReference type="Proteomes" id="UP000005237"/>
    </source>
</evidence>
<dbReference type="FunFam" id="3.20.20.80:FF:000009">
    <property type="entry name" value="O-GlcNAcase BT_4395"/>
    <property type="match status" value="1"/>
</dbReference>
<proteinExistence type="predicted"/>
<dbReference type="PANTHER" id="PTHR13170:SF16">
    <property type="entry name" value="PROTEIN O-GLCNACASE"/>
    <property type="match status" value="1"/>
</dbReference>
<dbReference type="GO" id="GO:0009266">
    <property type="term" value="P:response to temperature stimulus"/>
    <property type="evidence" value="ECO:0007669"/>
    <property type="project" value="EnsemblMetazoa"/>
</dbReference>
<evidence type="ECO:0000256" key="2">
    <source>
        <dbReference type="ARBA" id="ARBA00023295"/>
    </source>
</evidence>
<dbReference type="GO" id="GO:0004722">
    <property type="term" value="F:protein serine/threonine phosphatase activity"/>
    <property type="evidence" value="ECO:0007669"/>
    <property type="project" value="EnsemblMetazoa"/>
</dbReference>
<reference evidence="10" key="1">
    <citation type="submission" date="2010-08" db="EMBL/GenBank/DDBJ databases">
        <authorList>
            <consortium name="Caenorhabditis japonica Sequencing Consortium"/>
            <person name="Wilson R.K."/>
        </authorList>
    </citation>
    <scope>NUCLEOTIDE SEQUENCE [LARGE SCALE GENOMIC DNA]</scope>
    <source>
        <strain evidence="10">DF5081</strain>
    </source>
</reference>
<dbReference type="Proteomes" id="UP000005237">
    <property type="component" value="Unassembled WGS sequence"/>
</dbReference>
<evidence type="ECO:0000256" key="1">
    <source>
        <dbReference type="ARBA" id="ARBA00022801"/>
    </source>
</evidence>
<dbReference type="GO" id="GO:0016231">
    <property type="term" value="F:beta-N-acetylglucosaminidase activity"/>
    <property type="evidence" value="ECO:0007669"/>
    <property type="project" value="TreeGrafter"/>
</dbReference>